<evidence type="ECO:0000256" key="7">
    <source>
        <dbReference type="PIRSR" id="PIRSR001369-1"/>
    </source>
</evidence>
<keyword evidence="4 6" id="KW-0808">Transferase</keyword>
<dbReference type="InterPro" id="IPR011278">
    <property type="entry name" value="2-MeCitrate/Citrate_synth_II"/>
</dbReference>
<feature type="active site" evidence="7">
    <location>
        <position position="316"/>
    </location>
</feature>
<sequence length="385" mass="41582">MTTPAYSPGLEGVVAGETAICTVDGGLSYRGYGVGDLSAHCSFDEVAYLLLYGELPAAGQLKEFQTRVAAARRLPAPLKELLAALPKWTTPLDALRTAVSALGHFDQDAADNSRDANLRKAERLLAQIPVVIADHYRIAKGLPEVLARQDLPHAANFLYMLRGAEAAPAEVKALDVSLILYAEHEFNASTFAARVIVSTLSDLHSGVTGAIGALKGPLHGGANEKVMDILLATGGPDRAEDWTRAALARKERIMGFGHRVYKTGDVRAGILKTYARTAAEANAARAGENDPLKWEDTADIIERVMAAEKNMFPNLDWPAGRLYHAMKLEIPLYTPIFAMSRISGWAAHVIEQLDNNRLIRPRALYKGPAARSVKPLAERGEQSAG</sequence>
<keyword evidence="3" id="KW-0816">Tricarboxylic acid cycle</keyword>
<dbReference type="InterPro" id="IPR002020">
    <property type="entry name" value="Citrate_synthase"/>
</dbReference>
<dbReference type="Proteomes" id="UP000503447">
    <property type="component" value="Chromosome"/>
</dbReference>
<dbReference type="InterPro" id="IPR016142">
    <property type="entry name" value="Citrate_synth-like_lrg_a-sub"/>
</dbReference>
<organism evidence="8 9">
    <name type="scientific">Frigoriglobus tundricola</name>
    <dbReference type="NCBI Taxonomy" id="2774151"/>
    <lineage>
        <taxon>Bacteria</taxon>
        <taxon>Pseudomonadati</taxon>
        <taxon>Planctomycetota</taxon>
        <taxon>Planctomycetia</taxon>
        <taxon>Gemmatales</taxon>
        <taxon>Gemmataceae</taxon>
        <taxon>Frigoriglobus</taxon>
    </lineage>
</organism>
<dbReference type="GO" id="GO:0036440">
    <property type="term" value="F:citrate synthase activity"/>
    <property type="evidence" value="ECO:0007669"/>
    <property type="project" value="UniProtKB-EC"/>
</dbReference>
<evidence type="ECO:0000256" key="6">
    <source>
        <dbReference type="PIRNR" id="PIRNR001369"/>
    </source>
</evidence>
<dbReference type="SUPFAM" id="SSF48256">
    <property type="entry name" value="Citrate synthase"/>
    <property type="match status" value="1"/>
</dbReference>
<feature type="active site" evidence="7">
    <location>
        <position position="258"/>
    </location>
</feature>
<gene>
    <name evidence="8" type="ORF">FTUN_0494</name>
</gene>
<evidence type="ECO:0000256" key="3">
    <source>
        <dbReference type="ARBA" id="ARBA00022532"/>
    </source>
</evidence>
<dbReference type="Gene3D" id="1.10.230.10">
    <property type="entry name" value="Cytochrome P450-Terp, domain 2"/>
    <property type="match status" value="1"/>
</dbReference>
<dbReference type="InterPro" id="IPR036969">
    <property type="entry name" value="Citrate_synthase_sf"/>
</dbReference>
<dbReference type="RefSeq" id="WP_171469285.1">
    <property type="nucleotide sequence ID" value="NZ_CP053452.2"/>
</dbReference>
<evidence type="ECO:0000256" key="4">
    <source>
        <dbReference type="ARBA" id="ARBA00022679"/>
    </source>
</evidence>
<protein>
    <recommendedName>
        <fullName evidence="6">Citrate synthase</fullName>
    </recommendedName>
</protein>
<dbReference type="CDD" id="cd06118">
    <property type="entry name" value="citrate_synt_like_1"/>
    <property type="match status" value="1"/>
</dbReference>
<dbReference type="UniPathway" id="UPA00223"/>
<comment type="pathway">
    <text evidence="1">Carbohydrate metabolism; tricarboxylic acid cycle; isocitrate from oxaloacetate: step 1/2.</text>
</comment>
<accession>A0A6M5YHH5</accession>
<keyword evidence="8" id="KW-0012">Acyltransferase</keyword>
<evidence type="ECO:0000256" key="1">
    <source>
        <dbReference type="ARBA" id="ARBA00004751"/>
    </source>
</evidence>
<dbReference type="GO" id="GO:0006099">
    <property type="term" value="P:tricarboxylic acid cycle"/>
    <property type="evidence" value="ECO:0007669"/>
    <property type="project" value="UniProtKB-UniPathway"/>
</dbReference>
<dbReference type="AlphaFoldDB" id="A0A6M5YHH5"/>
<dbReference type="Pfam" id="PF00285">
    <property type="entry name" value="Citrate_synt"/>
    <property type="match status" value="1"/>
</dbReference>
<dbReference type="InterPro" id="IPR024176">
    <property type="entry name" value="Citrate_synthase_bac-typ"/>
</dbReference>
<dbReference type="EMBL" id="CP053452">
    <property type="protein sequence ID" value="QJW92994.1"/>
    <property type="molecule type" value="Genomic_DNA"/>
</dbReference>
<evidence type="ECO:0000313" key="8">
    <source>
        <dbReference type="EMBL" id="QJW92994.1"/>
    </source>
</evidence>
<dbReference type="NCBIfam" id="TIGR01800">
    <property type="entry name" value="cit_synth_II"/>
    <property type="match status" value="1"/>
</dbReference>
<keyword evidence="9" id="KW-1185">Reference proteome</keyword>
<proteinExistence type="inferred from homology"/>
<dbReference type="GO" id="GO:0005975">
    <property type="term" value="P:carbohydrate metabolic process"/>
    <property type="evidence" value="ECO:0007669"/>
    <property type="project" value="TreeGrafter"/>
</dbReference>
<name>A0A6M5YHH5_9BACT</name>
<comment type="similarity">
    <text evidence="2 6">Belongs to the citrate synthase family.</text>
</comment>
<dbReference type="PANTHER" id="PTHR11739">
    <property type="entry name" value="CITRATE SYNTHASE"/>
    <property type="match status" value="1"/>
</dbReference>
<dbReference type="GO" id="GO:0005829">
    <property type="term" value="C:cytosol"/>
    <property type="evidence" value="ECO:0007669"/>
    <property type="project" value="TreeGrafter"/>
</dbReference>
<evidence type="ECO:0000256" key="2">
    <source>
        <dbReference type="ARBA" id="ARBA00010566"/>
    </source>
</evidence>
<evidence type="ECO:0000256" key="5">
    <source>
        <dbReference type="ARBA" id="ARBA00049288"/>
    </source>
</evidence>
<dbReference type="PANTHER" id="PTHR11739:SF4">
    <property type="entry name" value="CITRATE SYNTHASE, PEROXISOMAL"/>
    <property type="match status" value="1"/>
</dbReference>
<reference evidence="9" key="1">
    <citation type="submission" date="2020-05" db="EMBL/GenBank/DDBJ databases">
        <title>Frigoriglobus tundricola gen. nov., sp. nov., a psychrotolerant cellulolytic planctomycete of the family Gemmataceae with two divergent copies of 16S rRNA gene.</title>
        <authorList>
            <person name="Kulichevskaya I.S."/>
            <person name="Ivanova A.A."/>
            <person name="Naumoff D.G."/>
            <person name="Beletsky A.V."/>
            <person name="Rijpstra W.I.C."/>
            <person name="Sinninghe Damste J.S."/>
            <person name="Mardanov A.V."/>
            <person name="Ravin N.V."/>
            <person name="Dedysh S.N."/>
        </authorList>
    </citation>
    <scope>NUCLEOTIDE SEQUENCE [LARGE SCALE GENOMIC DNA]</scope>
    <source>
        <strain evidence="9">PL17</strain>
    </source>
</reference>
<dbReference type="PIRSF" id="PIRSF001369">
    <property type="entry name" value="Citrate_synth"/>
    <property type="match status" value="1"/>
</dbReference>
<comment type="catalytic activity">
    <reaction evidence="5">
        <text>oxaloacetate + acetyl-CoA + H2O = citrate + CoA + H(+)</text>
        <dbReference type="Rhea" id="RHEA:16845"/>
        <dbReference type="ChEBI" id="CHEBI:15377"/>
        <dbReference type="ChEBI" id="CHEBI:15378"/>
        <dbReference type="ChEBI" id="CHEBI:16452"/>
        <dbReference type="ChEBI" id="CHEBI:16947"/>
        <dbReference type="ChEBI" id="CHEBI:57287"/>
        <dbReference type="ChEBI" id="CHEBI:57288"/>
        <dbReference type="EC" id="2.3.3.16"/>
    </reaction>
</comment>
<dbReference type="KEGG" id="ftj:FTUN_0494"/>
<dbReference type="PRINTS" id="PR00143">
    <property type="entry name" value="CITRTSNTHASE"/>
</dbReference>
<evidence type="ECO:0000313" key="9">
    <source>
        <dbReference type="Proteomes" id="UP000503447"/>
    </source>
</evidence>
<dbReference type="Gene3D" id="1.10.580.10">
    <property type="entry name" value="Citrate Synthase, domain 1"/>
    <property type="match status" value="1"/>
</dbReference>
<dbReference type="InterPro" id="IPR016143">
    <property type="entry name" value="Citrate_synth-like_sm_a-sub"/>
</dbReference>